<feature type="transmembrane region" description="Helical" evidence="10">
    <location>
        <begin position="315"/>
        <end position="334"/>
    </location>
</feature>
<feature type="transmembrane region" description="Helical" evidence="10">
    <location>
        <begin position="340"/>
        <end position="362"/>
    </location>
</feature>
<dbReference type="VEuPathDB" id="VectorBase:AMEC021056"/>
<organism evidence="11 12">
    <name type="scientific">Anopheles melas</name>
    <dbReference type="NCBI Taxonomy" id="34690"/>
    <lineage>
        <taxon>Eukaryota</taxon>
        <taxon>Metazoa</taxon>
        <taxon>Ecdysozoa</taxon>
        <taxon>Arthropoda</taxon>
        <taxon>Hexapoda</taxon>
        <taxon>Insecta</taxon>
        <taxon>Pterygota</taxon>
        <taxon>Neoptera</taxon>
        <taxon>Endopterygota</taxon>
        <taxon>Diptera</taxon>
        <taxon>Nematocera</taxon>
        <taxon>Culicoidea</taxon>
        <taxon>Culicidae</taxon>
        <taxon>Anophelinae</taxon>
        <taxon>Anopheles</taxon>
    </lineage>
</organism>
<comment type="subcellular location">
    <subcellularLocation>
        <location evidence="1">Cell membrane</location>
        <topology evidence="1">Multi-pass membrane protein</topology>
    </subcellularLocation>
</comment>
<dbReference type="Proteomes" id="UP000075902">
    <property type="component" value="Unassembled WGS sequence"/>
</dbReference>
<evidence type="ECO:0000256" key="7">
    <source>
        <dbReference type="ARBA" id="ARBA00023136"/>
    </source>
</evidence>
<evidence type="ECO:0000256" key="5">
    <source>
        <dbReference type="ARBA" id="ARBA00022725"/>
    </source>
</evidence>
<keyword evidence="6 10" id="KW-1133">Transmembrane helix</keyword>
<feature type="transmembrane region" description="Helical" evidence="10">
    <location>
        <begin position="217"/>
        <end position="241"/>
    </location>
</feature>
<evidence type="ECO:0000256" key="8">
    <source>
        <dbReference type="ARBA" id="ARBA00023170"/>
    </source>
</evidence>
<keyword evidence="12" id="KW-1185">Reference proteome</keyword>
<dbReference type="GO" id="GO:0004984">
    <property type="term" value="F:olfactory receptor activity"/>
    <property type="evidence" value="ECO:0007669"/>
    <property type="project" value="InterPro"/>
</dbReference>
<feature type="transmembrane region" description="Helical" evidence="10">
    <location>
        <begin position="117"/>
        <end position="136"/>
    </location>
</feature>
<feature type="transmembrane region" description="Helical" evidence="10">
    <location>
        <begin position="83"/>
        <end position="105"/>
    </location>
</feature>
<evidence type="ECO:0000256" key="6">
    <source>
        <dbReference type="ARBA" id="ARBA00022989"/>
    </source>
</evidence>
<keyword evidence="4 10" id="KW-0812">Transmembrane</keyword>
<keyword evidence="8" id="KW-0675">Receptor</keyword>
<dbReference type="Pfam" id="PF02949">
    <property type="entry name" value="7tm_6"/>
    <property type="match status" value="1"/>
</dbReference>
<proteinExistence type="predicted"/>
<name>A0A182UIK6_9DIPT</name>
<keyword evidence="9" id="KW-0807">Transducer</keyword>
<dbReference type="GO" id="GO:0005886">
    <property type="term" value="C:plasma membrane"/>
    <property type="evidence" value="ECO:0007669"/>
    <property type="project" value="UniProtKB-SubCell"/>
</dbReference>
<evidence type="ECO:0000256" key="2">
    <source>
        <dbReference type="ARBA" id="ARBA00022475"/>
    </source>
</evidence>
<reference evidence="12" key="1">
    <citation type="submission" date="2014-01" db="EMBL/GenBank/DDBJ databases">
        <title>The Genome Sequence of Anopheles melas CM1001059_A (V2).</title>
        <authorList>
            <consortium name="The Broad Institute Genomics Platform"/>
            <person name="Neafsey D.E."/>
            <person name="Besansky N."/>
            <person name="Howell P."/>
            <person name="Walton C."/>
            <person name="Young S.K."/>
            <person name="Zeng Q."/>
            <person name="Gargeya S."/>
            <person name="Fitzgerald M."/>
            <person name="Haas B."/>
            <person name="Abouelleil A."/>
            <person name="Allen A.W."/>
            <person name="Alvarado L."/>
            <person name="Arachchi H.M."/>
            <person name="Berlin A.M."/>
            <person name="Chapman S.B."/>
            <person name="Gainer-Dewar J."/>
            <person name="Goldberg J."/>
            <person name="Griggs A."/>
            <person name="Gujja S."/>
            <person name="Hansen M."/>
            <person name="Howarth C."/>
            <person name="Imamovic A."/>
            <person name="Ireland A."/>
            <person name="Larimer J."/>
            <person name="McCowan C."/>
            <person name="Murphy C."/>
            <person name="Pearson M."/>
            <person name="Poon T.W."/>
            <person name="Priest M."/>
            <person name="Roberts A."/>
            <person name="Saif S."/>
            <person name="Shea T."/>
            <person name="Sisk P."/>
            <person name="Sykes S."/>
            <person name="Wortman J."/>
            <person name="Nusbaum C."/>
            <person name="Birren B."/>
        </authorList>
    </citation>
    <scope>NUCLEOTIDE SEQUENCE [LARGE SCALE GENOMIC DNA]</scope>
    <source>
        <strain evidence="12">CM1001059</strain>
    </source>
</reference>
<keyword evidence="2" id="KW-1003">Cell membrane</keyword>
<evidence type="ECO:0000256" key="10">
    <source>
        <dbReference type="SAM" id="Phobius"/>
    </source>
</evidence>
<reference evidence="11" key="2">
    <citation type="submission" date="2020-05" db="UniProtKB">
        <authorList>
            <consortium name="EnsemblMetazoa"/>
        </authorList>
    </citation>
    <scope>IDENTIFICATION</scope>
    <source>
        <strain evidence="11">CM1001059</strain>
    </source>
</reference>
<dbReference type="PANTHER" id="PTHR21137">
    <property type="entry name" value="ODORANT RECEPTOR"/>
    <property type="match status" value="1"/>
</dbReference>
<evidence type="ECO:0000313" key="11">
    <source>
        <dbReference type="EnsemblMetazoa" id="AMEC021056-PA"/>
    </source>
</evidence>
<evidence type="ECO:0000256" key="3">
    <source>
        <dbReference type="ARBA" id="ARBA00022606"/>
    </source>
</evidence>
<keyword evidence="3" id="KW-0716">Sensory transduction</keyword>
<keyword evidence="7 10" id="KW-0472">Membrane</keyword>
<protein>
    <recommendedName>
        <fullName evidence="13">Odorant receptor</fullName>
    </recommendedName>
</protein>
<dbReference type="InterPro" id="IPR004117">
    <property type="entry name" value="7tm6_olfct_rcpt"/>
</dbReference>
<evidence type="ECO:0008006" key="13">
    <source>
        <dbReference type="Google" id="ProtNLM"/>
    </source>
</evidence>
<dbReference type="AlphaFoldDB" id="A0A182UIK6"/>
<dbReference type="EnsemblMetazoa" id="AMEC021056-RA">
    <property type="protein sequence ID" value="AMEC021056-PA"/>
    <property type="gene ID" value="AMEC021056"/>
</dbReference>
<dbReference type="GO" id="GO:0007165">
    <property type="term" value="P:signal transduction"/>
    <property type="evidence" value="ECO:0007669"/>
    <property type="project" value="UniProtKB-KW"/>
</dbReference>
<dbReference type="PANTHER" id="PTHR21137:SF35">
    <property type="entry name" value="ODORANT RECEPTOR 19A-RELATED"/>
    <property type="match status" value="1"/>
</dbReference>
<evidence type="ECO:0000256" key="4">
    <source>
        <dbReference type="ARBA" id="ARBA00022692"/>
    </source>
</evidence>
<sequence>MEDKINIPGGESGIVPKWNLTGTSSFAAFNLNANPNGLCSAAELLLLALERKLANDPDQFVLLHHLTFLFAIRNDAPRGVGQFMRWCCHLMVPVFVLSSYCYKAYWYMSHSEYNSALFNVVGTIWIMAGAFVRRLVFDRGVLTRLEQFLNDRSFREDEPLVRAARQHVKVQNNRYLFAVCLTLVLEASIFSGTNLMLQPEFMLLYQGHAVGGFFTQLLYGWASCFWGSLYVLIFAFIYVLLNVFRGEMSLLVESFERINECFHKYRPELNTASAGEREEEFWRELQALIKLNVQRHVELLDNLGEFGSILKPFSFIQYYGSFTLIGYYCFILMYKGVTPLTVVYIAFIVFLVAESFLFCRILSQINDLHARIGTVMCELEWYDKLRFSLRFASAYRQVRASFLIIIIRSQKSLSFRINGTGTISMARFAELLNSSYSLMTIMFQLKEKNIAKLTSNGNN</sequence>
<dbReference type="GO" id="GO:0005549">
    <property type="term" value="F:odorant binding"/>
    <property type="evidence" value="ECO:0007669"/>
    <property type="project" value="InterPro"/>
</dbReference>
<evidence type="ECO:0000313" key="12">
    <source>
        <dbReference type="Proteomes" id="UP000075902"/>
    </source>
</evidence>
<evidence type="ECO:0000256" key="9">
    <source>
        <dbReference type="ARBA" id="ARBA00023224"/>
    </source>
</evidence>
<accession>A0A182UIK6</accession>
<keyword evidence="5" id="KW-0552">Olfaction</keyword>
<evidence type="ECO:0000256" key="1">
    <source>
        <dbReference type="ARBA" id="ARBA00004651"/>
    </source>
</evidence>
<feature type="transmembrane region" description="Helical" evidence="10">
    <location>
        <begin position="175"/>
        <end position="197"/>
    </location>
</feature>